<evidence type="ECO:0000313" key="2">
    <source>
        <dbReference type="EMBL" id="PRQ52881.1"/>
    </source>
</evidence>
<gene>
    <name evidence="2" type="ORF">RchiOBHm_Chr2g0160341</name>
</gene>
<keyword evidence="1" id="KW-0472">Membrane</keyword>
<keyword evidence="1" id="KW-0812">Transmembrane</keyword>
<sequence length="52" mass="6234">MLDRVRLYDFISMDQSSVPLKKKKKKLRPPNIKCFILAILYIIYRTSIFDGR</sequence>
<dbReference type="Proteomes" id="UP000238479">
    <property type="component" value="Chromosome 2"/>
</dbReference>
<dbReference type="AlphaFoldDB" id="A0A2P6S2J2"/>
<protein>
    <submittedName>
        <fullName evidence="2">Uncharacterized protein</fullName>
    </submittedName>
</protein>
<proteinExistence type="predicted"/>
<reference evidence="2 3" key="1">
    <citation type="journal article" date="2018" name="Nat. Genet.">
        <title>The Rosa genome provides new insights in the design of modern roses.</title>
        <authorList>
            <person name="Bendahmane M."/>
        </authorList>
    </citation>
    <scope>NUCLEOTIDE SEQUENCE [LARGE SCALE GENOMIC DNA]</scope>
    <source>
        <strain evidence="3">cv. Old Blush</strain>
    </source>
</reference>
<evidence type="ECO:0000313" key="3">
    <source>
        <dbReference type="Proteomes" id="UP000238479"/>
    </source>
</evidence>
<comment type="caution">
    <text evidence="2">The sequence shown here is derived from an EMBL/GenBank/DDBJ whole genome shotgun (WGS) entry which is preliminary data.</text>
</comment>
<dbReference type="EMBL" id="PDCK01000040">
    <property type="protein sequence ID" value="PRQ52881.1"/>
    <property type="molecule type" value="Genomic_DNA"/>
</dbReference>
<keyword evidence="1" id="KW-1133">Transmembrane helix</keyword>
<accession>A0A2P6S2J2</accession>
<feature type="transmembrane region" description="Helical" evidence="1">
    <location>
        <begin position="31"/>
        <end position="49"/>
    </location>
</feature>
<evidence type="ECO:0000256" key="1">
    <source>
        <dbReference type="SAM" id="Phobius"/>
    </source>
</evidence>
<keyword evidence="3" id="KW-1185">Reference proteome</keyword>
<organism evidence="2 3">
    <name type="scientific">Rosa chinensis</name>
    <name type="common">China rose</name>
    <dbReference type="NCBI Taxonomy" id="74649"/>
    <lineage>
        <taxon>Eukaryota</taxon>
        <taxon>Viridiplantae</taxon>
        <taxon>Streptophyta</taxon>
        <taxon>Embryophyta</taxon>
        <taxon>Tracheophyta</taxon>
        <taxon>Spermatophyta</taxon>
        <taxon>Magnoliopsida</taxon>
        <taxon>eudicotyledons</taxon>
        <taxon>Gunneridae</taxon>
        <taxon>Pentapetalae</taxon>
        <taxon>rosids</taxon>
        <taxon>fabids</taxon>
        <taxon>Rosales</taxon>
        <taxon>Rosaceae</taxon>
        <taxon>Rosoideae</taxon>
        <taxon>Rosoideae incertae sedis</taxon>
        <taxon>Rosa</taxon>
    </lineage>
</organism>
<dbReference type="Gramene" id="PRQ52881">
    <property type="protein sequence ID" value="PRQ52881"/>
    <property type="gene ID" value="RchiOBHm_Chr2g0160341"/>
</dbReference>
<name>A0A2P6S2J2_ROSCH</name>